<keyword evidence="4 9" id="KW-0812">Transmembrane</keyword>
<proteinExistence type="inferred from homology"/>
<dbReference type="HAMAP" id="MF_00236">
    <property type="entry name" value="TatA_E"/>
    <property type="match status" value="1"/>
</dbReference>
<evidence type="ECO:0000256" key="6">
    <source>
        <dbReference type="ARBA" id="ARBA00022989"/>
    </source>
</evidence>
<keyword evidence="11" id="KW-1185">Reference proteome</keyword>
<dbReference type="InterPro" id="IPR003369">
    <property type="entry name" value="TatA/B/E"/>
</dbReference>
<evidence type="ECO:0000313" key="11">
    <source>
        <dbReference type="Proteomes" id="UP000641152"/>
    </source>
</evidence>
<keyword evidence="5 9" id="KW-0653">Protein transport</keyword>
<dbReference type="Pfam" id="PF02416">
    <property type="entry name" value="TatA_B_E"/>
    <property type="match status" value="1"/>
</dbReference>
<dbReference type="PANTHER" id="PTHR42982">
    <property type="entry name" value="SEC-INDEPENDENT PROTEIN TRANSLOCASE PROTEIN TATA"/>
    <property type="match status" value="1"/>
</dbReference>
<comment type="caution">
    <text evidence="10">The sequence shown here is derived from an EMBL/GenBank/DDBJ whole genome shotgun (WGS) entry which is preliminary data.</text>
</comment>
<keyword evidence="8 9" id="KW-0472">Membrane</keyword>
<dbReference type="Gene3D" id="1.20.5.3310">
    <property type="match status" value="1"/>
</dbReference>
<name>A0ABR9DL84_9GAMM</name>
<dbReference type="PANTHER" id="PTHR42982:SF1">
    <property type="entry name" value="SEC-INDEPENDENT PROTEIN TRANSLOCASE PROTEIN TATA"/>
    <property type="match status" value="1"/>
</dbReference>
<keyword evidence="3 9" id="KW-1003">Cell membrane</keyword>
<keyword evidence="2 9" id="KW-0813">Transport</keyword>
<evidence type="ECO:0000256" key="4">
    <source>
        <dbReference type="ARBA" id="ARBA00022692"/>
    </source>
</evidence>
<evidence type="ECO:0000256" key="1">
    <source>
        <dbReference type="ARBA" id="ARBA00004162"/>
    </source>
</evidence>
<comment type="subcellular location">
    <subcellularLocation>
        <location evidence="1 9">Cell membrane</location>
        <topology evidence="1 9">Single-pass membrane protein</topology>
    </subcellularLocation>
</comment>
<evidence type="ECO:0000256" key="9">
    <source>
        <dbReference type="HAMAP-Rule" id="MF_00236"/>
    </source>
</evidence>
<protein>
    <recommendedName>
        <fullName evidence="9">Sec-independent protein translocase protein TatA</fullName>
    </recommendedName>
</protein>
<comment type="subunit">
    <text evidence="9">The Tat system comprises two distinct complexes: a TatABC complex, containing multiple copies of TatA, TatB and TatC subunits, and a separate TatA complex, containing only TatA subunits. Substrates initially bind to the TatABC complex, which probably triggers association of the separate TatA complex to form the active translocon.</text>
</comment>
<dbReference type="RefSeq" id="WP_192395719.1">
    <property type="nucleotide sequence ID" value="NZ_CAJHIU010000003.1"/>
</dbReference>
<evidence type="ECO:0000256" key="2">
    <source>
        <dbReference type="ARBA" id="ARBA00022448"/>
    </source>
</evidence>
<gene>
    <name evidence="9 10" type="primary">tatA</name>
    <name evidence="10" type="ORF">EBB_21320</name>
</gene>
<accession>A0ABR9DL84</accession>
<evidence type="ECO:0000256" key="7">
    <source>
        <dbReference type="ARBA" id="ARBA00023010"/>
    </source>
</evidence>
<reference evidence="10 11" key="1">
    <citation type="submission" date="2020-09" db="EMBL/GenBank/DDBJ databases">
        <title>Methylomonas albis sp. nov. and Methylomonas fluvii sp. nov.: Two cold-adapted methanotrophs from the River Elbe and an amended description of Methylovulum psychrotolerans strain Eb1.</title>
        <authorList>
            <person name="Bussmann I.K."/>
            <person name="Klings K.-W."/>
            <person name="Warnstedt J."/>
            <person name="Hoppert M."/>
            <person name="Saborowski A."/>
            <person name="Horn F."/>
            <person name="Liebner S."/>
        </authorList>
    </citation>
    <scope>NUCLEOTIDE SEQUENCE [LARGE SCALE GENOMIC DNA]</scope>
    <source>
        <strain evidence="10 11">EbB</strain>
    </source>
</reference>
<dbReference type="NCBIfam" id="TIGR01411">
    <property type="entry name" value="tatAE"/>
    <property type="match status" value="1"/>
</dbReference>
<dbReference type="EMBL" id="JACXST010000003">
    <property type="protein sequence ID" value="MBD9362994.1"/>
    <property type="molecule type" value="Genomic_DNA"/>
</dbReference>
<evidence type="ECO:0000256" key="3">
    <source>
        <dbReference type="ARBA" id="ARBA00022475"/>
    </source>
</evidence>
<evidence type="ECO:0000313" key="10">
    <source>
        <dbReference type="EMBL" id="MBD9362994.1"/>
    </source>
</evidence>
<evidence type="ECO:0000256" key="8">
    <source>
        <dbReference type="ARBA" id="ARBA00023136"/>
    </source>
</evidence>
<sequence>MGLSIPHLLVVLAIVVLVFGTKRLKNVGADLGDAIKGFRTAVKESEEAEEAKAITQLYQEELSDELIGKADRTKA</sequence>
<keyword evidence="7 9" id="KW-0811">Translocation</keyword>
<organism evidence="10 11">
    <name type="scientific">Methylomonas fluvii</name>
    <dbReference type="NCBI Taxonomy" id="1854564"/>
    <lineage>
        <taxon>Bacteria</taxon>
        <taxon>Pseudomonadati</taxon>
        <taxon>Pseudomonadota</taxon>
        <taxon>Gammaproteobacteria</taxon>
        <taxon>Methylococcales</taxon>
        <taxon>Methylococcaceae</taxon>
        <taxon>Methylomonas</taxon>
    </lineage>
</organism>
<evidence type="ECO:0000256" key="5">
    <source>
        <dbReference type="ARBA" id="ARBA00022927"/>
    </source>
</evidence>
<keyword evidence="6 9" id="KW-1133">Transmembrane helix</keyword>
<comment type="function">
    <text evidence="9">Part of the twin-arginine translocation (Tat) system that transports large folded proteins containing a characteristic twin-arginine motif in their signal peptide across membranes. TatA could form the protein-conducting channel of the Tat system.</text>
</comment>
<comment type="similarity">
    <text evidence="9">Belongs to the TatA/E family.</text>
</comment>
<dbReference type="InterPro" id="IPR006312">
    <property type="entry name" value="TatA/E"/>
</dbReference>
<dbReference type="Proteomes" id="UP000641152">
    <property type="component" value="Unassembled WGS sequence"/>
</dbReference>